<dbReference type="AlphaFoldDB" id="A0A0N5AJ19"/>
<dbReference type="WBParaSite" id="SMUV_0000443701-mRNA-1">
    <property type="protein sequence ID" value="SMUV_0000443701-mRNA-1"/>
    <property type="gene ID" value="SMUV_0000443701"/>
</dbReference>
<organism evidence="1 2">
    <name type="scientific">Syphacia muris</name>
    <dbReference type="NCBI Taxonomy" id="451379"/>
    <lineage>
        <taxon>Eukaryota</taxon>
        <taxon>Metazoa</taxon>
        <taxon>Ecdysozoa</taxon>
        <taxon>Nematoda</taxon>
        <taxon>Chromadorea</taxon>
        <taxon>Rhabditida</taxon>
        <taxon>Spirurina</taxon>
        <taxon>Oxyuridomorpha</taxon>
        <taxon>Oxyuroidea</taxon>
        <taxon>Oxyuridae</taxon>
        <taxon>Syphacia</taxon>
    </lineage>
</organism>
<name>A0A0N5AJ19_9BILA</name>
<evidence type="ECO:0000313" key="1">
    <source>
        <dbReference type="Proteomes" id="UP000046393"/>
    </source>
</evidence>
<sequence>MAFLSSTLKQYHLLDGEDKLSIIEKHVPKYHIETKVAAPIYILPKHSTTVREQDLPQPPVIIKTGIIVKPTSGYKTVIKQRQQQLAVEVKENNPSQQLKSLVMSKLKENPSSSQRNFLPKLQHHLDKVQSLLEEPQTQVIRQHHHYFHNDLPNQQEQALNRRVAVPTLVPVHGIIPSAHIVLAHVPYFFHRINAAKMTQRDIERETEKYIRQNQRFIAQHIPFFLLYRNFPLSNDVYAANLESISNYPQIIRILFSVQYQVDGIIDDGYNGMACGYGPARILENHKPQYDIETKVAAPVYILPKHGSVVDKNTEFPKLCSEPKVMVKPIALPAPKIIVASPKVVRPTVPVVVHTVAPVPVRPATPLLVRRPTRPVVMNAKCL</sequence>
<proteinExistence type="predicted"/>
<keyword evidence="1" id="KW-1185">Reference proteome</keyword>
<protein>
    <submittedName>
        <fullName evidence="2">DUF4774 domain-containing protein</fullName>
    </submittedName>
</protein>
<accession>A0A0N5AJ19</accession>
<reference evidence="2" key="1">
    <citation type="submission" date="2017-02" db="UniProtKB">
        <authorList>
            <consortium name="WormBaseParasite"/>
        </authorList>
    </citation>
    <scope>IDENTIFICATION</scope>
</reference>
<evidence type="ECO:0000313" key="2">
    <source>
        <dbReference type="WBParaSite" id="SMUV_0000443701-mRNA-1"/>
    </source>
</evidence>
<dbReference type="Proteomes" id="UP000046393">
    <property type="component" value="Unplaced"/>
</dbReference>